<organism evidence="5 6">
    <name type="scientific">Cordylochernes scorpioides</name>
    <dbReference type="NCBI Taxonomy" id="51811"/>
    <lineage>
        <taxon>Eukaryota</taxon>
        <taxon>Metazoa</taxon>
        <taxon>Ecdysozoa</taxon>
        <taxon>Arthropoda</taxon>
        <taxon>Chelicerata</taxon>
        <taxon>Arachnida</taxon>
        <taxon>Pseudoscorpiones</taxon>
        <taxon>Cheliferoidea</taxon>
        <taxon>Chernetidae</taxon>
        <taxon>Cordylochernes</taxon>
    </lineage>
</organism>
<evidence type="ECO:0000313" key="5">
    <source>
        <dbReference type="EMBL" id="UYV79657.1"/>
    </source>
</evidence>
<feature type="domain" description="RRM" evidence="4">
    <location>
        <begin position="119"/>
        <end position="199"/>
    </location>
</feature>
<dbReference type="PRINTS" id="PR00961">
    <property type="entry name" value="HUDSXLRNA"/>
</dbReference>
<evidence type="ECO:0000313" key="6">
    <source>
        <dbReference type="Proteomes" id="UP001235939"/>
    </source>
</evidence>
<dbReference type="InterPro" id="IPR000504">
    <property type="entry name" value="RRM_dom"/>
</dbReference>
<gene>
    <name evidence="5" type="ORF">LAZ67_18000198</name>
</gene>
<keyword evidence="1" id="KW-0677">Repeat</keyword>
<feature type="domain" description="RRM" evidence="4">
    <location>
        <begin position="265"/>
        <end position="343"/>
    </location>
</feature>
<protein>
    <submittedName>
        <fullName evidence="5">ELAVL1</fullName>
    </submittedName>
</protein>
<keyword evidence="2 3" id="KW-0694">RNA-binding</keyword>
<feature type="domain" description="RRM" evidence="4">
    <location>
        <begin position="33"/>
        <end position="111"/>
    </location>
</feature>
<sequence>MVQAMIIMNNTHSFPLYQEYLALTNMESEDNRTNLIINYLPQSLTDLEFHNFFSTIGSLKSAKIIRHKNSGYSYGFGFVEYVNPRDALRAIETLNGTQLQAKKIKVAFARPGGDNIKNANLYIRGIPKSMSEEDVERLFAQCGKIIQCRLLKDELTGLRKGVGFVLFDLKEQAELAIEKFNGQTLAGSLEPLSIKIAEDNKKIKTVSSNYTQFISSPFRGTAATLAGGPIRQLGYQRNLRYNPLVSYGGNGVTAPPTTGDTSSGHTLFVYNIGVECDEKSLWHLFGQYGSILKVNVIRDGSTGQGKGYGFVTMANYDDAVWAIEALNGFPYAGKPLQVSFKSQK</sequence>
<evidence type="ECO:0000256" key="2">
    <source>
        <dbReference type="ARBA" id="ARBA00022884"/>
    </source>
</evidence>
<evidence type="ECO:0000256" key="3">
    <source>
        <dbReference type="PROSITE-ProRule" id="PRU00176"/>
    </source>
</evidence>
<name>A0ABY6LGU3_9ARAC</name>
<dbReference type="PANTHER" id="PTHR10352">
    <property type="entry name" value="EUKARYOTIC TRANSLATION INITIATION FACTOR 3 SUBUNIT G"/>
    <property type="match status" value="1"/>
</dbReference>
<keyword evidence="6" id="KW-1185">Reference proteome</keyword>
<dbReference type="InterPro" id="IPR012677">
    <property type="entry name" value="Nucleotide-bd_a/b_plait_sf"/>
</dbReference>
<dbReference type="Pfam" id="PF00076">
    <property type="entry name" value="RRM_1"/>
    <property type="match status" value="3"/>
</dbReference>
<evidence type="ECO:0000256" key="1">
    <source>
        <dbReference type="ARBA" id="ARBA00022737"/>
    </source>
</evidence>
<dbReference type="SMART" id="SM00360">
    <property type="entry name" value="RRM"/>
    <property type="match status" value="3"/>
</dbReference>
<dbReference type="Proteomes" id="UP001235939">
    <property type="component" value="Chromosome 18"/>
</dbReference>
<evidence type="ECO:0000259" key="4">
    <source>
        <dbReference type="PROSITE" id="PS50102"/>
    </source>
</evidence>
<dbReference type="Gene3D" id="3.30.70.330">
    <property type="match status" value="3"/>
</dbReference>
<accession>A0ABY6LGU3</accession>
<reference evidence="5 6" key="1">
    <citation type="submission" date="2022-01" db="EMBL/GenBank/DDBJ databases">
        <title>A chromosomal length assembly of Cordylochernes scorpioides.</title>
        <authorList>
            <person name="Zeh D."/>
            <person name="Zeh J."/>
        </authorList>
    </citation>
    <scope>NUCLEOTIDE SEQUENCE [LARGE SCALE GENOMIC DNA]</scope>
    <source>
        <strain evidence="5">IN4F17</strain>
        <tissue evidence="5">Whole Body</tissue>
    </source>
</reference>
<dbReference type="InterPro" id="IPR002343">
    <property type="entry name" value="Hud_Sxl_RNA"/>
</dbReference>
<proteinExistence type="predicted"/>
<dbReference type="PROSITE" id="PS50102">
    <property type="entry name" value="RRM"/>
    <property type="match status" value="3"/>
</dbReference>
<dbReference type="EMBL" id="CP092880">
    <property type="protein sequence ID" value="UYV79657.1"/>
    <property type="molecule type" value="Genomic_DNA"/>
</dbReference>
<dbReference type="SUPFAM" id="SSF54928">
    <property type="entry name" value="RNA-binding domain, RBD"/>
    <property type="match status" value="2"/>
</dbReference>
<dbReference type="InterPro" id="IPR035979">
    <property type="entry name" value="RBD_domain_sf"/>
</dbReference>